<evidence type="ECO:0000313" key="2">
    <source>
        <dbReference type="Proteomes" id="UP000693946"/>
    </source>
</evidence>
<proteinExistence type="predicted"/>
<name>A0AAV6Q890_SOLSE</name>
<accession>A0AAV6Q890</accession>
<sequence length="70" mass="8138">MHSGLTGRHHEVRRFSEGFMEKSEFASRRKQQHAASPLWLTVHQRMVGIQTVMHNVCTHSAVIYLRDVSH</sequence>
<evidence type="ECO:0000313" key="1">
    <source>
        <dbReference type="EMBL" id="KAG7485221.1"/>
    </source>
</evidence>
<dbReference type="AlphaFoldDB" id="A0AAV6Q890"/>
<reference evidence="1 2" key="1">
    <citation type="journal article" date="2021" name="Sci. Rep.">
        <title>Chromosome anchoring in Senegalese sole (Solea senegalensis) reveals sex-associated markers and genome rearrangements in flatfish.</title>
        <authorList>
            <person name="Guerrero-Cozar I."/>
            <person name="Gomez-Garrido J."/>
            <person name="Berbel C."/>
            <person name="Martinez-Blanch J.F."/>
            <person name="Alioto T."/>
            <person name="Claros M.G."/>
            <person name="Gagnaire P.A."/>
            <person name="Manchado M."/>
        </authorList>
    </citation>
    <scope>NUCLEOTIDE SEQUENCE [LARGE SCALE GENOMIC DNA]</scope>
    <source>
        <strain evidence="1">Sse05_10M</strain>
    </source>
</reference>
<keyword evidence="2" id="KW-1185">Reference proteome</keyword>
<comment type="caution">
    <text evidence="1">The sequence shown here is derived from an EMBL/GenBank/DDBJ whole genome shotgun (WGS) entry which is preliminary data.</text>
</comment>
<organism evidence="1 2">
    <name type="scientific">Solea senegalensis</name>
    <name type="common">Senegalese sole</name>
    <dbReference type="NCBI Taxonomy" id="28829"/>
    <lineage>
        <taxon>Eukaryota</taxon>
        <taxon>Metazoa</taxon>
        <taxon>Chordata</taxon>
        <taxon>Craniata</taxon>
        <taxon>Vertebrata</taxon>
        <taxon>Euteleostomi</taxon>
        <taxon>Actinopterygii</taxon>
        <taxon>Neopterygii</taxon>
        <taxon>Teleostei</taxon>
        <taxon>Neoteleostei</taxon>
        <taxon>Acanthomorphata</taxon>
        <taxon>Carangaria</taxon>
        <taxon>Pleuronectiformes</taxon>
        <taxon>Pleuronectoidei</taxon>
        <taxon>Soleidae</taxon>
        <taxon>Solea</taxon>
    </lineage>
</organism>
<protein>
    <submittedName>
        <fullName evidence="1">Uncharacterized protein</fullName>
    </submittedName>
</protein>
<dbReference type="Proteomes" id="UP000693946">
    <property type="component" value="Linkage Group LG6"/>
</dbReference>
<dbReference type="EMBL" id="JAGKHQ010000018">
    <property type="protein sequence ID" value="KAG7485221.1"/>
    <property type="molecule type" value="Genomic_DNA"/>
</dbReference>
<gene>
    <name evidence="1" type="ORF">JOB18_005572</name>
</gene>